<keyword evidence="7" id="KW-1185">Reference proteome</keyword>
<dbReference type="Gene3D" id="3.40.190.290">
    <property type="match status" value="1"/>
</dbReference>
<sequence>MDLDAVRTFVAAADTGQFQEAAADLSITQQGVSRRIAALERDLEVRLFARTPRGVRLTVDGQAFLPHARELLRVADRADASVRPGRRALRVDVHSRRIAPAVRLQEFHLAHRHVGLEVITLSGDVHTAAAAVVAGTIDATFHAVPRHALAPGLNSVRVIDDAHQLLVGPRHPLADARSVTPGQLAGHRLWMPGLAAGTEWSAYYDELADAFGLTIDQDGPVFGYEAQIADIAGSATLATLVGEGSRYLWPDRYDLRRIPVVDPTPVYPMSLIWREDNRHPALAELRAYFGGRHRAGPDAWAPAWARAGQRPV</sequence>
<evidence type="ECO:0000256" key="2">
    <source>
        <dbReference type="ARBA" id="ARBA00023015"/>
    </source>
</evidence>
<evidence type="ECO:0000256" key="4">
    <source>
        <dbReference type="ARBA" id="ARBA00023163"/>
    </source>
</evidence>
<dbReference type="InterPro" id="IPR000847">
    <property type="entry name" value="LysR_HTH_N"/>
</dbReference>
<accession>A0ABP3E155</accession>
<name>A0ABP3E155_9ACTN</name>
<dbReference type="InterPro" id="IPR005119">
    <property type="entry name" value="LysR_subst-bd"/>
</dbReference>
<dbReference type="InterPro" id="IPR036390">
    <property type="entry name" value="WH_DNA-bd_sf"/>
</dbReference>
<organism evidence="6 7">
    <name type="scientific">Cryptosporangium japonicum</name>
    <dbReference type="NCBI Taxonomy" id="80872"/>
    <lineage>
        <taxon>Bacteria</taxon>
        <taxon>Bacillati</taxon>
        <taxon>Actinomycetota</taxon>
        <taxon>Actinomycetes</taxon>
        <taxon>Cryptosporangiales</taxon>
        <taxon>Cryptosporangiaceae</taxon>
        <taxon>Cryptosporangium</taxon>
    </lineage>
</organism>
<dbReference type="PRINTS" id="PR00039">
    <property type="entry name" value="HTHLYSR"/>
</dbReference>
<keyword evidence="3" id="KW-0238">DNA-binding</keyword>
<dbReference type="RefSeq" id="WP_344649871.1">
    <property type="nucleotide sequence ID" value="NZ_BAAAGX010000014.1"/>
</dbReference>
<evidence type="ECO:0000256" key="1">
    <source>
        <dbReference type="ARBA" id="ARBA00009437"/>
    </source>
</evidence>
<protein>
    <submittedName>
        <fullName evidence="6">LysR family transcriptional regulator</fullName>
    </submittedName>
</protein>
<dbReference type="SUPFAM" id="SSF53850">
    <property type="entry name" value="Periplasmic binding protein-like II"/>
    <property type="match status" value="1"/>
</dbReference>
<evidence type="ECO:0000256" key="3">
    <source>
        <dbReference type="ARBA" id="ARBA00023125"/>
    </source>
</evidence>
<proteinExistence type="inferred from homology"/>
<dbReference type="InterPro" id="IPR036388">
    <property type="entry name" value="WH-like_DNA-bd_sf"/>
</dbReference>
<comment type="similarity">
    <text evidence="1">Belongs to the LysR transcriptional regulatory family.</text>
</comment>
<dbReference type="Pfam" id="PF03466">
    <property type="entry name" value="LysR_substrate"/>
    <property type="match status" value="1"/>
</dbReference>
<gene>
    <name evidence="6" type="ORF">GCM10009539_34780</name>
</gene>
<evidence type="ECO:0000313" key="6">
    <source>
        <dbReference type="EMBL" id="GAA0246457.1"/>
    </source>
</evidence>
<reference evidence="7" key="1">
    <citation type="journal article" date="2019" name="Int. J. Syst. Evol. Microbiol.">
        <title>The Global Catalogue of Microorganisms (GCM) 10K type strain sequencing project: providing services to taxonomists for standard genome sequencing and annotation.</title>
        <authorList>
            <consortium name="The Broad Institute Genomics Platform"/>
            <consortium name="The Broad Institute Genome Sequencing Center for Infectious Disease"/>
            <person name="Wu L."/>
            <person name="Ma J."/>
        </authorList>
    </citation>
    <scope>NUCLEOTIDE SEQUENCE [LARGE SCALE GENOMIC DNA]</scope>
    <source>
        <strain evidence="7">JCM 10425</strain>
    </source>
</reference>
<dbReference type="Proteomes" id="UP001500967">
    <property type="component" value="Unassembled WGS sequence"/>
</dbReference>
<dbReference type="EMBL" id="BAAAGX010000014">
    <property type="protein sequence ID" value="GAA0246457.1"/>
    <property type="molecule type" value="Genomic_DNA"/>
</dbReference>
<keyword evidence="4" id="KW-0804">Transcription</keyword>
<dbReference type="PANTHER" id="PTHR30346">
    <property type="entry name" value="TRANSCRIPTIONAL DUAL REGULATOR HCAR-RELATED"/>
    <property type="match status" value="1"/>
</dbReference>
<keyword evidence="2" id="KW-0805">Transcription regulation</keyword>
<evidence type="ECO:0000259" key="5">
    <source>
        <dbReference type="PROSITE" id="PS50931"/>
    </source>
</evidence>
<dbReference type="Pfam" id="PF00126">
    <property type="entry name" value="HTH_1"/>
    <property type="match status" value="1"/>
</dbReference>
<dbReference type="Gene3D" id="1.10.10.10">
    <property type="entry name" value="Winged helix-like DNA-binding domain superfamily/Winged helix DNA-binding domain"/>
    <property type="match status" value="1"/>
</dbReference>
<evidence type="ECO:0000313" key="7">
    <source>
        <dbReference type="Proteomes" id="UP001500967"/>
    </source>
</evidence>
<comment type="caution">
    <text evidence="6">The sequence shown here is derived from an EMBL/GenBank/DDBJ whole genome shotgun (WGS) entry which is preliminary data.</text>
</comment>
<feature type="domain" description="HTH lysR-type" evidence="5">
    <location>
        <begin position="1"/>
        <end position="58"/>
    </location>
</feature>
<dbReference type="PROSITE" id="PS50931">
    <property type="entry name" value="HTH_LYSR"/>
    <property type="match status" value="1"/>
</dbReference>
<dbReference type="PANTHER" id="PTHR30346:SF0">
    <property type="entry name" value="HCA OPERON TRANSCRIPTIONAL ACTIVATOR HCAR"/>
    <property type="match status" value="1"/>
</dbReference>
<dbReference type="SUPFAM" id="SSF46785">
    <property type="entry name" value="Winged helix' DNA-binding domain"/>
    <property type="match status" value="1"/>
</dbReference>